<dbReference type="InterPro" id="IPR019734">
    <property type="entry name" value="TPR_rpt"/>
</dbReference>
<reference evidence="6 7" key="1">
    <citation type="submission" date="2020-12" db="EMBL/GenBank/DDBJ databases">
        <title>Revised draft genomes of Rhodomicrobium vannielii ATCC 17100 and Rhodomicrobium udaipurense JA643.</title>
        <authorList>
            <person name="Conners E.M."/>
            <person name="Davenport E.J."/>
            <person name="Bose A."/>
        </authorList>
    </citation>
    <scope>NUCLEOTIDE SEQUENCE [LARGE SCALE GENOMIC DNA]</scope>
    <source>
        <strain evidence="6 7">JA643</strain>
    </source>
</reference>
<evidence type="ECO:0000256" key="2">
    <source>
        <dbReference type="ARBA" id="ARBA00022803"/>
    </source>
</evidence>
<organism evidence="6 7">
    <name type="scientific">Rhodomicrobium udaipurense</name>
    <dbReference type="NCBI Taxonomy" id="1202716"/>
    <lineage>
        <taxon>Bacteria</taxon>
        <taxon>Pseudomonadati</taxon>
        <taxon>Pseudomonadota</taxon>
        <taxon>Alphaproteobacteria</taxon>
        <taxon>Hyphomicrobiales</taxon>
        <taxon>Hyphomicrobiaceae</taxon>
        <taxon>Rhodomicrobium</taxon>
    </lineage>
</organism>
<dbReference type="EMBL" id="JAEMUK010000085">
    <property type="protein sequence ID" value="MBJ7545110.1"/>
    <property type="molecule type" value="Genomic_DNA"/>
</dbReference>
<evidence type="ECO:0000313" key="7">
    <source>
        <dbReference type="Proteomes" id="UP000623250"/>
    </source>
</evidence>
<keyword evidence="1" id="KW-0677">Repeat</keyword>
<accession>A0A8I1KIV7</accession>
<keyword evidence="7" id="KW-1185">Reference proteome</keyword>
<keyword evidence="2 3" id="KW-0802">TPR repeat</keyword>
<evidence type="ECO:0000256" key="3">
    <source>
        <dbReference type="PROSITE-ProRule" id="PRU00339"/>
    </source>
</evidence>
<feature type="compositionally biased region" description="Low complexity" evidence="4">
    <location>
        <begin position="586"/>
        <end position="607"/>
    </location>
</feature>
<feature type="chain" id="PRO_5034809565" evidence="5">
    <location>
        <begin position="37"/>
        <end position="607"/>
    </location>
</feature>
<evidence type="ECO:0000256" key="5">
    <source>
        <dbReference type="SAM" id="SignalP"/>
    </source>
</evidence>
<dbReference type="AlphaFoldDB" id="A0A8I1KIV7"/>
<protein>
    <submittedName>
        <fullName evidence="6">Tetratricopeptide repeat protein</fullName>
    </submittedName>
</protein>
<evidence type="ECO:0000256" key="4">
    <source>
        <dbReference type="SAM" id="MobiDB-lite"/>
    </source>
</evidence>
<dbReference type="PANTHER" id="PTHR12558:SF13">
    <property type="entry name" value="CELL DIVISION CYCLE PROTEIN 27 HOMOLOG"/>
    <property type="match status" value="1"/>
</dbReference>
<comment type="caution">
    <text evidence="6">The sequence shown here is derived from an EMBL/GenBank/DDBJ whole genome shotgun (WGS) entry which is preliminary data.</text>
</comment>
<dbReference type="PROSITE" id="PS50005">
    <property type="entry name" value="TPR"/>
    <property type="match status" value="2"/>
</dbReference>
<proteinExistence type="predicted"/>
<dbReference type="RefSeq" id="WP_052037113.1">
    <property type="nucleotide sequence ID" value="NZ_JAEMUK010000085.1"/>
</dbReference>
<dbReference type="Pfam" id="PF13414">
    <property type="entry name" value="TPR_11"/>
    <property type="match status" value="1"/>
</dbReference>
<dbReference type="Pfam" id="PF13432">
    <property type="entry name" value="TPR_16"/>
    <property type="match status" value="1"/>
</dbReference>
<keyword evidence="5" id="KW-0732">Signal</keyword>
<feature type="signal peptide" evidence="5">
    <location>
        <begin position="1"/>
        <end position="36"/>
    </location>
</feature>
<name>A0A8I1KIV7_9HYPH</name>
<dbReference type="Gene3D" id="1.25.40.10">
    <property type="entry name" value="Tetratricopeptide repeat domain"/>
    <property type="match status" value="3"/>
</dbReference>
<dbReference type="InterPro" id="IPR011990">
    <property type="entry name" value="TPR-like_helical_dom_sf"/>
</dbReference>
<dbReference type="Pfam" id="PF07719">
    <property type="entry name" value="TPR_2"/>
    <property type="match status" value="1"/>
</dbReference>
<evidence type="ECO:0000313" key="6">
    <source>
        <dbReference type="EMBL" id="MBJ7545110.1"/>
    </source>
</evidence>
<sequence>MLKSDIVRRISLRDASRALLATCLAVLLAYPADARAAPNQSKAPVRSESFGSNSLLGSYLAGHVARSARDSENAALYYRRALQKDPANSDILDDAFQLELASGEFASAKTLALRLIKRPGEAAIAYDFLGLDAFKRKDYAKADEYFRLAAKGTSPEEPTMKLARAWVAVAQGQSDRAIATLSEPSKAAWATHFETVQRAFVADVAKKKAAATEAYKAVYEKKPTNMRIAEGYARHLAVWGDKQQALAVLKESGAEDTPLGSALMADLKAGKTPKLMVSTVDEGLAETFLGIGQVLASNNGVDAAQIYLRLALYLNPASDIAKLELAEIYGNLEQYHKAVSVLDAIREASPFRLNAQVRKALYLNALQKTDEATALLTALSEKHPKEESVLQTLASIDSAAKRYDAAIPYYTRVIELVGEPEKRHWTLFYQRGIAYERTKQWAKAEADFKRALDLDPEQGAVLNYLGYSWLDQNINIPEAFDLIKKAVRLKPNDGYIIDSLGWGYYIQKDYVQAVKHLDKAVELRPEDPTLNDHLGDVYWRLGRKLEAKFQWTQALSLNPEPDDVVKIKKKLEAGLPDEAGAHAELQTQPEAVPAVAPEPQPQATANP</sequence>
<feature type="repeat" description="TPR" evidence="3">
    <location>
        <begin position="425"/>
        <end position="458"/>
    </location>
</feature>
<feature type="region of interest" description="Disordered" evidence="4">
    <location>
        <begin position="576"/>
        <end position="607"/>
    </location>
</feature>
<gene>
    <name evidence="6" type="ORF">JDN41_16265</name>
</gene>
<dbReference type="InterPro" id="IPR013105">
    <property type="entry name" value="TPR_2"/>
</dbReference>
<dbReference type="Proteomes" id="UP000623250">
    <property type="component" value="Unassembled WGS sequence"/>
</dbReference>
<dbReference type="PANTHER" id="PTHR12558">
    <property type="entry name" value="CELL DIVISION CYCLE 16,23,27"/>
    <property type="match status" value="1"/>
</dbReference>
<dbReference type="SMART" id="SM00028">
    <property type="entry name" value="TPR"/>
    <property type="match status" value="8"/>
</dbReference>
<feature type="repeat" description="TPR" evidence="3">
    <location>
        <begin position="494"/>
        <end position="527"/>
    </location>
</feature>
<evidence type="ECO:0000256" key="1">
    <source>
        <dbReference type="ARBA" id="ARBA00022737"/>
    </source>
</evidence>
<dbReference type="SUPFAM" id="SSF48452">
    <property type="entry name" value="TPR-like"/>
    <property type="match status" value="3"/>
</dbReference>